<accession>A0ABV0KBE1</accession>
<name>A0ABV0KBE1_9CYAN</name>
<protein>
    <recommendedName>
        <fullName evidence="3">Transposase</fullName>
    </recommendedName>
</protein>
<evidence type="ECO:0008006" key="3">
    <source>
        <dbReference type="Google" id="ProtNLM"/>
    </source>
</evidence>
<dbReference type="EMBL" id="JAMPKX010000020">
    <property type="protein sequence ID" value="MEP0950095.1"/>
    <property type="molecule type" value="Genomic_DNA"/>
</dbReference>
<evidence type="ECO:0000313" key="1">
    <source>
        <dbReference type="EMBL" id="MEP0950095.1"/>
    </source>
</evidence>
<comment type="caution">
    <text evidence="1">The sequence shown here is derived from an EMBL/GenBank/DDBJ whole genome shotgun (WGS) entry which is preliminary data.</text>
</comment>
<dbReference type="Proteomes" id="UP001482513">
    <property type="component" value="Unassembled WGS sequence"/>
</dbReference>
<reference evidence="1 2" key="1">
    <citation type="submission" date="2022-04" db="EMBL/GenBank/DDBJ databases">
        <title>Positive selection, recombination, and allopatry shape intraspecific diversity of widespread and dominant cyanobacteria.</title>
        <authorList>
            <person name="Wei J."/>
            <person name="Shu W."/>
            <person name="Hu C."/>
        </authorList>
    </citation>
    <scope>NUCLEOTIDE SEQUENCE [LARGE SCALE GENOMIC DNA]</scope>
    <source>
        <strain evidence="1 2">DQ-A4</strain>
    </source>
</reference>
<keyword evidence="2" id="KW-1185">Reference proteome</keyword>
<proteinExistence type="predicted"/>
<dbReference type="RefSeq" id="WP_190707388.1">
    <property type="nucleotide sequence ID" value="NZ_JAMPKX010000020.1"/>
</dbReference>
<gene>
    <name evidence="1" type="ORF">NC992_24695</name>
</gene>
<organism evidence="1 2">
    <name type="scientific">Leptolyngbya subtilissima DQ-A4</name>
    <dbReference type="NCBI Taxonomy" id="2933933"/>
    <lineage>
        <taxon>Bacteria</taxon>
        <taxon>Bacillati</taxon>
        <taxon>Cyanobacteriota</taxon>
        <taxon>Cyanophyceae</taxon>
        <taxon>Leptolyngbyales</taxon>
        <taxon>Leptolyngbyaceae</taxon>
        <taxon>Leptolyngbya group</taxon>
        <taxon>Leptolyngbya</taxon>
    </lineage>
</organism>
<evidence type="ECO:0000313" key="2">
    <source>
        <dbReference type="Proteomes" id="UP001482513"/>
    </source>
</evidence>
<sequence length="95" mass="10929">MINSILNPAPKKHFHQTKEKKIATIPQVHRASYLTGSIIARYTQLNEFENSLSLDVNCLTINYVWFFVLIFFKDGLPRPMVQTLSEQALETLAFS</sequence>